<gene>
    <name evidence="2" type="ORF">HUG17_9324</name>
</gene>
<feature type="compositionally biased region" description="Basic and acidic residues" evidence="1">
    <location>
        <begin position="332"/>
        <end position="374"/>
    </location>
</feature>
<organism evidence="2">
    <name type="scientific">Dermatophagoides farinae</name>
    <name type="common">American house dust mite</name>
    <dbReference type="NCBI Taxonomy" id="6954"/>
    <lineage>
        <taxon>Eukaryota</taxon>
        <taxon>Metazoa</taxon>
        <taxon>Ecdysozoa</taxon>
        <taxon>Arthropoda</taxon>
        <taxon>Chelicerata</taxon>
        <taxon>Arachnida</taxon>
        <taxon>Acari</taxon>
        <taxon>Acariformes</taxon>
        <taxon>Sarcoptiformes</taxon>
        <taxon>Astigmata</taxon>
        <taxon>Psoroptidia</taxon>
        <taxon>Analgoidea</taxon>
        <taxon>Pyroglyphidae</taxon>
        <taxon>Dermatophagoidinae</taxon>
        <taxon>Dermatophagoides</taxon>
    </lineage>
</organism>
<dbReference type="AlphaFoldDB" id="A0A9D4NT79"/>
<feature type="region of interest" description="Disordered" evidence="1">
    <location>
        <begin position="323"/>
        <end position="434"/>
    </location>
</feature>
<dbReference type="EMBL" id="SDOV01000008">
    <property type="protein sequence ID" value="KAH7638219.1"/>
    <property type="molecule type" value="Genomic_DNA"/>
</dbReference>
<dbReference type="Proteomes" id="UP000828236">
    <property type="component" value="Unassembled WGS sequence"/>
</dbReference>
<name>A0A9D4NT79_DERFA</name>
<feature type="compositionally biased region" description="Basic and acidic residues" evidence="1">
    <location>
        <begin position="160"/>
        <end position="174"/>
    </location>
</feature>
<evidence type="ECO:0000256" key="1">
    <source>
        <dbReference type="SAM" id="MobiDB-lite"/>
    </source>
</evidence>
<proteinExistence type="predicted"/>
<reference evidence="2" key="2">
    <citation type="journal article" date="2021" name="World Allergy Organ. J.">
        <title>Chromosome-level assembly of Dermatophagoides farinae genome and transcriptome reveals two novel allergens Der f 37 and Der f 39.</title>
        <authorList>
            <person name="Chen J."/>
            <person name="Cai Z."/>
            <person name="Fan D."/>
            <person name="Hu J."/>
            <person name="Hou Y."/>
            <person name="He Y."/>
            <person name="Zhang Z."/>
            <person name="Zhao Z."/>
            <person name="Gao P."/>
            <person name="Hu W."/>
            <person name="Sun J."/>
            <person name="Li J."/>
            <person name="Ji K."/>
        </authorList>
    </citation>
    <scope>NUCLEOTIDE SEQUENCE</scope>
    <source>
        <strain evidence="2">JKM2019</strain>
    </source>
</reference>
<sequence length="707" mass="80397">MKIDSDNVNEFIAELAPMKELKFWHDFIANLLCGQKTSSSTKGYDDIEFQLNPPPLVLNKKAPDKQKAVRILSPIPPSPPPPPATLVASNQKITIQKPTIPPKPKCIQTHQPSNTNASISNKTIIYHYLPPPRVRIKFGRKITTTRTWIPPPPPPPSSSHRVEIEQQQQEEKPPLTRQFNRQLSEIFSLQKPLYSTIFIPKTRNKISSTTTTTTTTTTNQRNKSDIFVVNANNQYHQRFLNQSSYFLPIQNSITCNPHHHWWLYDQNYYSSTIMGGEDDTLTPATATTATVTPTNDPDDEKTLNIKDEIGDSNVSQAIMNGKQIAGDDDDDDKSHCGDDGCNADVDKSDLKFKSKESSFEDATKVEIESQKQKSSESMNNIPSKLQFESKSLSPMTADKPPLQRSLSEPVAEQSTTDTINGHMLQKSPSRPLFTSSSFYDPEQHPTLEEQVKLCREIAKQLVSDKCDNSKNKGRKMFEKRVEKSTQWITENEDSFQNYQPNEDHDYHERTITDGPPNLRLLLDPRHVDDINTVQGVNEHIIITQEAKTRDTCKNIVNDLTSPEVNPTRGKALFTKRQQKSEQWIVDNNNVTDAVIDAARDKLFRNVKQQSLYGFGGGIQQPQQQQQRSSPQQYWTSTWQQQQQQWSTQSSPIRRCSKHQHSCYSRLQIPGPVFSPLTLSPISSRPSSSMSLRFRDFNARAKPFCRAY</sequence>
<reference evidence="2" key="1">
    <citation type="submission" date="2020-06" db="EMBL/GenBank/DDBJ databases">
        <authorList>
            <person name="Ji K."/>
            <person name="Li J."/>
        </authorList>
    </citation>
    <scope>NUCLEOTIDE SEQUENCE</scope>
    <source>
        <strain evidence="2">JKM2019</strain>
        <tissue evidence="2">Whole body</tissue>
    </source>
</reference>
<accession>A0A9D4NT79</accession>
<evidence type="ECO:0000313" key="2">
    <source>
        <dbReference type="EMBL" id="KAH7638219.1"/>
    </source>
</evidence>
<comment type="caution">
    <text evidence="2">The sequence shown here is derived from an EMBL/GenBank/DDBJ whole genome shotgun (WGS) entry which is preliminary data.</text>
</comment>
<feature type="region of interest" description="Disordered" evidence="1">
    <location>
        <begin position="145"/>
        <end position="176"/>
    </location>
</feature>
<protein>
    <submittedName>
        <fullName evidence="2">Synaptopodin-2-like</fullName>
    </submittedName>
</protein>
<feature type="compositionally biased region" description="Polar residues" evidence="1">
    <location>
        <begin position="378"/>
        <end position="394"/>
    </location>
</feature>